<reference evidence="2 3" key="1">
    <citation type="submission" date="2018-03" db="EMBL/GenBank/DDBJ databases">
        <title>Genomic Encyclopedia of Archaeal and Bacterial Type Strains, Phase II (KMG-II): from individual species to whole genera.</title>
        <authorList>
            <person name="Goeker M."/>
        </authorList>
    </citation>
    <scope>NUCLEOTIDE SEQUENCE [LARGE SCALE GENOMIC DNA]</scope>
    <source>
        <strain evidence="2 3">DSM 44720</strain>
    </source>
</reference>
<dbReference type="Gene3D" id="1.10.260.40">
    <property type="entry name" value="lambda repressor-like DNA-binding domains"/>
    <property type="match status" value="1"/>
</dbReference>
<comment type="caution">
    <text evidence="2">The sequence shown here is derived from an EMBL/GenBank/DDBJ whole genome shotgun (WGS) entry which is preliminary data.</text>
</comment>
<dbReference type="SUPFAM" id="SSF47413">
    <property type="entry name" value="lambda repressor-like DNA-binding domains"/>
    <property type="match status" value="1"/>
</dbReference>
<proteinExistence type="predicted"/>
<gene>
    <name evidence="2" type="ORF">CLV43_12339</name>
</gene>
<dbReference type="Proteomes" id="UP000239494">
    <property type="component" value="Unassembled WGS sequence"/>
</dbReference>
<organism evidence="2 3">
    <name type="scientific">Umezawaea tangerina</name>
    <dbReference type="NCBI Taxonomy" id="84725"/>
    <lineage>
        <taxon>Bacteria</taxon>
        <taxon>Bacillati</taxon>
        <taxon>Actinomycetota</taxon>
        <taxon>Actinomycetes</taxon>
        <taxon>Pseudonocardiales</taxon>
        <taxon>Pseudonocardiaceae</taxon>
        <taxon>Umezawaea</taxon>
    </lineage>
</organism>
<evidence type="ECO:0000259" key="1">
    <source>
        <dbReference type="PROSITE" id="PS50943"/>
    </source>
</evidence>
<dbReference type="SMART" id="SM00530">
    <property type="entry name" value="HTH_XRE"/>
    <property type="match status" value="1"/>
</dbReference>
<keyword evidence="3" id="KW-1185">Reference proteome</keyword>
<dbReference type="InterPro" id="IPR010982">
    <property type="entry name" value="Lambda_DNA-bd_dom_sf"/>
</dbReference>
<evidence type="ECO:0000313" key="2">
    <source>
        <dbReference type="EMBL" id="PRY30937.1"/>
    </source>
</evidence>
<dbReference type="GO" id="GO:0003677">
    <property type="term" value="F:DNA binding"/>
    <property type="evidence" value="ECO:0007669"/>
    <property type="project" value="InterPro"/>
</dbReference>
<evidence type="ECO:0000313" key="3">
    <source>
        <dbReference type="Proteomes" id="UP000239494"/>
    </source>
</evidence>
<dbReference type="PROSITE" id="PS50943">
    <property type="entry name" value="HTH_CROC1"/>
    <property type="match status" value="1"/>
</dbReference>
<dbReference type="CDD" id="cd00093">
    <property type="entry name" value="HTH_XRE"/>
    <property type="match status" value="1"/>
</dbReference>
<dbReference type="InterPro" id="IPR001387">
    <property type="entry name" value="Cro/C1-type_HTH"/>
</dbReference>
<feature type="domain" description="HTH cro/C1-type" evidence="1">
    <location>
        <begin position="26"/>
        <end position="63"/>
    </location>
</feature>
<dbReference type="Pfam" id="PF01381">
    <property type="entry name" value="HTH_3"/>
    <property type="match status" value="1"/>
</dbReference>
<name>A0A2T0SBY8_9PSEU</name>
<accession>A0A2T0SBY8</accession>
<protein>
    <submittedName>
        <fullName evidence="2">Helix-turn-helix protein</fullName>
    </submittedName>
</protein>
<sequence length="294" mass="32940">MKLGQTLSSLIERGGYSRNRRDILTALDISPAALSQYARNQTRPSFQKLVALADFFGVSLDYLVYGQPMIDHSTTTGYIESTWQRVMANTRRHSALVGRMGRLLADRVDEVARELANSPTAGREGLIQDDEAARLERFCLSADILTLNLDFDMVNLPDGSAAAGRFMDVVAMNLLAGCTYRFLVPVDSEHVIEQFRLLLVNQVGRDLVRRNCSFRRTAQPVYSGMVIYRLDLGRLGMEEPALLTQMQDYIGAHGELGYVIRPNEDSNSDMMMSNGHRNRAKAAFNTLWASGRHE</sequence>
<dbReference type="EMBL" id="PVTF01000023">
    <property type="protein sequence ID" value="PRY30937.1"/>
    <property type="molecule type" value="Genomic_DNA"/>
</dbReference>
<dbReference type="AlphaFoldDB" id="A0A2T0SBY8"/>